<name>A0A927ZJZ3_9CLOT</name>
<organism evidence="1 2">
    <name type="scientific">Clostridium sulfidigenes</name>
    <dbReference type="NCBI Taxonomy" id="318464"/>
    <lineage>
        <taxon>Bacteria</taxon>
        <taxon>Bacillati</taxon>
        <taxon>Bacillota</taxon>
        <taxon>Clostridia</taxon>
        <taxon>Eubacteriales</taxon>
        <taxon>Clostridiaceae</taxon>
        <taxon>Clostridium</taxon>
    </lineage>
</organism>
<dbReference type="EMBL" id="SVCM01000072">
    <property type="protein sequence ID" value="MBE6059759.1"/>
    <property type="molecule type" value="Genomic_DNA"/>
</dbReference>
<protein>
    <recommendedName>
        <fullName evidence="3">Resolvase</fullName>
    </recommendedName>
</protein>
<dbReference type="AlphaFoldDB" id="A0A927ZJZ3"/>
<sequence>MSLDNIDKVQGVIIRLRRNEDLSASKNELIAMLEELLRKEKLEDKKKKLAGKYGLKMNEDTERRLNTMCNISELVLEEGLQQGTIKTLIDLVKDGLLDIEIAAERANLTVEEFKVLMEKK</sequence>
<dbReference type="Proteomes" id="UP000768462">
    <property type="component" value="Unassembled WGS sequence"/>
</dbReference>
<evidence type="ECO:0000313" key="1">
    <source>
        <dbReference type="EMBL" id="MBE6059759.1"/>
    </source>
</evidence>
<evidence type="ECO:0008006" key="3">
    <source>
        <dbReference type="Google" id="ProtNLM"/>
    </source>
</evidence>
<accession>A0A927ZJZ3</accession>
<reference evidence="1" key="1">
    <citation type="submission" date="2019-04" db="EMBL/GenBank/DDBJ databases">
        <title>Evolution of Biomass-Degrading Anaerobic Consortia Revealed by Metagenomics.</title>
        <authorList>
            <person name="Peng X."/>
        </authorList>
    </citation>
    <scope>NUCLEOTIDE SEQUENCE</scope>
    <source>
        <strain evidence="1">SIG254</strain>
    </source>
</reference>
<proteinExistence type="predicted"/>
<gene>
    <name evidence="1" type="ORF">E7215_06255</name>
</gene>
<comment type="caution">
    <text evidence="1">The sequence shown here is derived from an EMBL/GenBank/DDBJ whole genome shotgun (WGS) entry which is preliminary data.</text>
</comment>
<evidence type="ECO:0000313" key="2">
    <source>
        <dbReference type="Proteomes" id="UP000768462"/>
    </source>
</evidence>